<evidence type="ECO:0000313" key="2">
    <source>
        <dbReference type="Proteomes" id="UP000293781"/>
    </source>
</evidence>
<dbReference type="AlphaFoldDB" id="A0A4Q7UJ14"/>
<dbReference type="Proteomes" id="UP000293781">
    <property type="component" value="Unassembled WGS sequence"/>
</dbReference>
<keyword evidence="2" id="KW-1185">Reference proteome</keyword>
<accession>A0A4Q7UJ14</accession>
<sequence>MRDLTKPLVRASALGVRLVHGSSEVFRGRRLTGVFTVDVAAARS</sequence>
<name>A0A4Q7UJ14_9ACTN</name>
<reference evidence="1 2" key="1">
    <citation type="submission" date="2019-02" db="EMBL/GenBank/DDBJ databases">
        <title>Sequencing the genomes of 1000 actinobacteria strains.</title>
        <authorList>
            <person name="Klenk H.-P."/>
        </authorList>
    </citation>
    <scope>NUCLEOTIDE SEQUENCE [LARGE SCALE GENOMIC DNA]</scope>
    <source>
        <strain evidence="1 2">DSM 45888</strain>
    </source>
</reference>
<proteinExistence type="predicted"/>
<evidence type="ECO:0000313" key="1">
    <source>
        <dbReference type="EMBL" id="RZT79579.1"/>
    </source>
</evidence>
<protein>
    <submittedName>
        <fullName evidence="1">Uncharacterized protein</fullName>
    </submittedName>
</protein>
<gene>
    <name evidence="1" type="ORF">EV382_2794</name>
</gene>
<organism evidence="1 2">
    <name type="scientific">Micromonospora violae</name>
    <dbReference type="NCBI Taxonomy" id="1278207"/>
    <lineage>
        <taxon>Bacteria</taxon>
        <taxon>Bacillati</taxon>
        <taxon>Actinomycetota</taxon>
        <taxon>Actinomycetes</taxon>
        <taxon>Micromonosporales</taxon>
        <taxon>Micromonosporaceae</taxon>
        <taxon>Micromonospora</taxon>
    </lineage>
</organism>
<comment type="caution">
    <text evidence="1">The sequence shown here is derived from an EMBL/GenBank/DDBJ whole genome shotgun (WGS) entry which is preliminary data.</text>
</comment>
<dbReference type="EMBL" id="SHKK01000001">
    <property type="protein sequence ID" value="RZT79579.1"/>
    <property type="molecule type" value="Genomic_DNA"/>
</dbReference>